<comment type="caution">
    <text evidence="1">The sequence shown here is derived from an EMBL/GenBank/DDBJ whole genome shotgun (WGS) entry which is preliminary data.</text>
</comment>
<sequence>MTCVATLQKLHENKAHELFQYSPRFKSLRTALDPLILDLRAKFYHGNSTVSDNLRQERKRATNVERARQKTLDQQYANNTKLRAEGLARLASLQARNPLLANVPDGVAQMNKPMLLKENEEEPIAKEKELDNSLYYHRASYT</sequence>
<accession>A0ACC0WA37</accession>
<organism evidence="1 2">
    <name type="scientific">Peronosclerospora sorghi</name>
    <dbReference type="NCBI Taxonomy" id="230839"/>
    <lineage>
        <taxon>Eukaryota</taxon>
        <taxon>Sar</taxon>
        <taxon>Stramenopiles</taxon>
        <taxon>Oomycota</taxon>
        <taxon>Peronosporomycetes</taxon>
        <taxon>Peronosporales</taxon>
        <taxon>Peronosporaceae</taxon>
        <taxon>Peronosclerospora</taxon>
    </lineage>
</organism>
<reference evidence="1 2" key="1">
    <citation type="journal article" date="2022" name="bioRxiv">
        <title>The genome of the oomycete Peronosclerospora sorghi, a cosmopolitan pathogen of maize and sorghum, is inflated with dispersed pseudogenes.</title>
        <authorList>
            <person name="Fletcher K."/>
            <person name="Martin F."/>
            <person name="Isakeit T."/>
            <person name="Cavanaugh K."/>
            <person name="Magill C."/>
            <person name="Michelmore R."/>
        </authorList>
    </citation>
    <scope>NUCLEOTIDE SEQUENCE [LARGE SCALE GENOMIC DNA]</scope>
    <source>
        <strain evidence="1">P6</strain>
    </source>
</reference>
<proteinExistence type="predicted"/>
<name>A0ACC0WA37_9STRA</name>
<dbReference type="Proteomes" id="UP001163321">
    <property type="component" value="Chromosome 3"/>
</dbReference>
<dbReference type="EMBL" id="CM047582">
    <property type="protein sequence ID" value="KAI9914968.1"/>
    <property type="molecule type" value="Genomic_DNA"/>
</dbReference>
<evidence type="ECO:0000313" key="2">
    <source>
        <dbReference type="Proteomes" id="UP001163321"/>
    </source>
</evidence>
<keyword evidence="2" id="KW-1185">Reference proteome</keyword>
<evidence type="ECO:0000313" key="1">
    <source>
        <dbReference type="EMBL" id="KAI9914968.1"/>
    </source>
</evidence>
<gene>
    <name evidence="1" type="ORF">PsorP6_007689</name>
</gene>
<protein>
    <submittedName>
        <fullName evidence="1">Uncharacterized protein</fullName>
    </submittedName>
</protein>